<proteinExistence type="predicted"/>
<keyword evidence="3" id="KW-1185">Reference proteome</keyword>
<gene>
    <name evidence="2" type="ORF">C4D60_Mb05t29280</name>
</gene>
<dbReference type="AlphaFoldDB" id="A0A4S8JZR5"/>
<sequence>MGSPLPPGFNSGGFSNVPNPTGSSANFSSQGCADSTLQQQTQLRRTCGGQKGGRRTKRKRELNRINGGAQRS</sequence>
<evidence type="ECO:0000313" key="3">
    <source>
        <dbReference type="Proteomes" id="UP000317650"/>
    </source>
</evidence>
<evidence type="ECO:0000256" key="1">
    <source>
        <dbReference type="SAM" id="MobiDB-lite"/>
    </source>
</evidence>
<feature type="compositionally biased region" description="Polar residues" evidence="1">
    <location>
        <begin position="12"/>
        <end position="35"/>
    </location>
</feature>
<feature type="compositionally biased region" description="Basic residues" evidence="1">
    <location>
        <begin position="52"/>
        <end position="61"/>
    </location>
</feature>
<protein>
    <submittedName>
        <fullName evidence="2">Uncharacterized protein</fullName>
    </submittedName>
</protein>
<dbReference type="EMBL" id="PYDT01000003">
    <property type="protein sequence ID" value="THU67872.1"/>
    <property type="molecule type" value="Genomic_DNA"/>
</dbReference>
<feature type="compositionally biased region" description="Low complexity" evidence="1">
    <location>
        <begin position="36"/>
        <end position="48"/>
    </location>
</feature>
<feature type="region of interest" description="Disordered" evidence="1">
    <location>
        <begin position="1"/>
        <end position="72"/>
    </location>
</feature>
<name>A0A4S8JZR5_MUSBA</name>
<evidence type="ECO:0000313" key="2">
    <source>
        <dbReference type="EMBL" id="THU67872.1"/>
    </source>
</evidence>
<comment type="caution">
    <text evidence="2">The sequence shown here is derived from an EMBL/GenBank/DDBJ whole genome shotgun (WGS) entry which is preliminary data.</text>
</comment>
<reference evidence="2 3" key="1">
    <citation type="journal article" date="2019" name="Nat. Plants">
        <title>Genome sequencing of Musa balbisiana reveals subgenome evolution and function divergence in polyploid bananas.</title>
        <authorList>
            <person name="Yao X."/>
        </authorList>
    </citation>
    <scope>NUCLEOTIDE SEQUENCE [LARGE SCALE GENOMIC DNA]</scope>
    <source>
        <strain evidence="3">cv. DH-PKW</strain>
        <tissue evidence="2">Leaves</tissue>
    </source>
</reference>
<accession>A0A4S8JZR5</accession>
<dbReference type="Proteomes" id="UP000317650">
    <property type="component" value="Chromosome 5"/>
</dbReference>
<organism evidence="2 3">
    <name type="scientific">Musa balbisiana</name>
    <name type="common">Banana</name>
    <dbReference type="NCBI Taxonomy" id="52838"/>
    <lineage>
        <taxon>Eukaryota</taxon>
        <taxon>Viridiplantae</taxon>
        <taxon>Streptophyta</taxon>
        <taxon>Embryophyta</taxon>
        <taxon>Tracheophyta</taxon>
        <taxon>Spermatophyta</taxon>
        <taxon>Magnoliopsida</taxon>
        <taxon>Liliopsida</taxon>
        <taxon>Zingiberales</taxon>
        <taxon>Musaceae</taxon>
        <taxon>Musa</taxon>
    </lineage>
</organism>